<organism evidence="11 12">
    <name type="scientific">Saitoella complicata (strain BCRC 22490 / CBS 7301 / JCM 7358 / NBRC 10748 / NRRL Y-17804)</name>
    <dbReference type="NCBI Taxonomy" id="698492"/>
    <lineage>
        <taxon>Eukaryota</taxon>
        <taxon>Fungi</taxon>
        <taxon>Dikarya</taxon>
        <taxon>Ascomycota</taxon>
        <taxon>Taphrinomycotina</taxon>
        <taxon>Taphrinomycotina incertae sedis</taxon>
        <taxon>Saitoella</taxon>
    </lineage>
</organism>
<feature type="compositionally biased region" description="Polar residues" evidence="9">
    <location>
        <begin position="1"/>
        <end position="20"/>
    </location>
</feature>
<dbReference type="EMBL" id="BACD03000019">
    <property type="protein sequence ID" value="GAO49026.1"/>
    <property type="molecule type" value="Genomic_DNA"/>
</dbReference>
<dbReference type="GO" id="GO:0048193">
    <property type="term" value="P:Golgi vesicle transport"/>
    <property type="evidence" value="ECO:0007669"/>
    <property type="project" value="InterPro"/>
</dbReference>
<keyword evidence="2" id="KW-0813">Transport</keyword>
<feature type="domain" description="T-SNARE coiled-coil homology" evidence="10">
    <location>
        <begin position="184"/>
        <end position="246"/>
    </location>
</feature>
<dbReference type="Pfam" id="PF09177">
    <property type="entry name" value="STX6_10_61_N"/>
    <property type="match status" value="1"/>
</dbReference>
<dbReference type="CDD" id="cd15851">
    <property type="entry name" value="SNARE_Syntaxin6"/>
    <property type="match status" value="1"/>
</dbReference>
<accession>A0A0E9NH77</accession>
<reference evidence="11 12" key="1">
    <citation type="journal article" date="2011" name="J. Gen. Appl. Microbiol.">
        <title>Draft genome sequencing of the enigmatic yeast Saitoella complicata.</title>
        <authorList>
            <person name="Nishida H."/>
            <person name="Hamamoto M."/>
            <person name="Sugiyama J."/>
        </authorList>
    </citation>
    <scope>NUCLEOTIDE SEQUENCE [LARGE SCALE GENOMIC DNA]</scope>
    <source>
        <strain evidence="11 12">NRRL Y-17804</strain>
    </source>
</reference>
<evidence type="ECO:0000256" key="8">
    <source>
        <dbReference type="ARBA" id="ARBA00037801"/>
    </source>
</evidence>
<name>A0A0E9NH77_SAICN</name>
<evidence type="ECO:0000256" key="9">
    <source>
        <dbReference type="SAM" id="MobiDB-lite"/>
    </source>
</evidence>
<keyword evidence="3" id="KW-0812">Transmembrane</keyword>
<dbReference type="CDD" id="cd21444">
    <property type="entry name" value="SNARE_NTD_Tlg1p-like"/>
    <property type="match status" value="1"/>
</dbReference>
<dbReference type="FunFam" id="1.20.58.90:FF:000004">
    <property type="entry name" value="Syntaxin 10"/>
    <property type="match status" value="1"/>
</dbReference>
<dbReference type="Proteomes" id="UP000033140">
    <property type="component" value="Unassembled WGS sequence"/>
</dbReference>
<dbReference type="InterPro" id="IPR015260">
    <property type="entry name" value="Syntaxin-6/10/61_N"/>
</dbReference>
<evidence type="ECO:0000256" key="1">
    <source>
        <dbReference type="ARBA" id="ARBA00009063"/>
    </source>
</evidence>
<evidence type="ECO:0000256" key="5">
    <source>
        <dbReference type="ARBA" id="ARBA00022989"/>
    </source>
</evidence>
<keyword evidence="7" id="KW-0472">Membrane</keyword>
<feature type="region of interest" description="Disordered" evidence="9">
    <location>
        <begin position="1"/>
        <end position="46"/>
    </location>
</feature>
<dbReference type="GO" id="GO:0015031">
    <property type="term" value="P:protein transport"/>
    <property type="evidence" value="ECO:0007669"/>
    <property type="project" value="UniProtKB-KW"/>
</dbReference>
<evidence type="ECO:0000256" key="4">
    <source>
        <dbReference type="ARBA" id="ARBA00022927"/>
    </source>
</evidence>
<proteinExistence type="inferred from homology"/>
<dbReference type="SUPFAM" id="SSF58038">
    <property type="entry name" value="SNARE fusion complex"/>
    <property type="match status" value="1"/>
</dbReference>
<evidence type="ECO:0000313" key="11">
    <source>
        <dbReference type="EMBL" id="GAO49026.1"/>
    </source>
</evidence>
<reference evidence="11 12" key="3">
    <citation type="journal article" date="2015" name="Genome Announc.">
        <title>Draft Genome Sequence of the Archiascomycetous Yeast Saitoella complicata.</title>
        <authorList>
            <person name="Yamauchi K."/>
            <person name="Kondo S."/>
            <person name="Hamamoto M."/>
            <person name="Takahashi Y."/>
            <person name="Ogura Y."/>
            <person name="Hayashi T."/>
            <person name="Nishida H."/>
        </authorList>
    </citation>
    <scope>NUCLEOTIDE SEQUENCE [LARGE SCALE GENOMIC DNA]</scope>
    <source>
        <strain evidence="11 12">NRRL Y-17804</strain>
    </source>
</reference>
<dbReference type="PROSITE" id="PS50192">
    <property type="entry name" value="T_SNARE"/>
    <property type="match status" value="1"/>
</dbReference>
<dbReference type="GO" id="GO:0016020">
    <property type="term" value="C:membrane"/>
    <property type="evidence" value="ECO:0007669"/>
    <property type="project" value="InterPro"/>
</dbReference>
<evidence type="ECO:0000313" key="12">
    <source>
        <dbReference type="Proteomes" id="UP000033140"/>
    </source>
</evidence>
<comment type="similarity">
    <text evidence="1">Belongs to the syntaxin family.</text>
</comment>
<reference evidence="11 12" key="2">
    <citation type="journal article" date="2014" name="J. Gen. Appl. Microbiol.">
        <title>The early diverging ascomycetous budding yeast Saitoella complicata has three histone deacetylases belonging to the Clr6, Hos2, and Rpd3 lineages.</title>
        <authorList>
            <person name="Nishida H."/>
            <person name="Matsumoto T."/>
            <person name="Kondo S."/>
            <person name="Hamamoto M."/>
            <person name="Yoshikawa H."/>
        </authorList>
    </citation>
    <scope>NUCLEOTIDE SEQUENCE [LARGE SCALE GENOMIC DNA]</scope>
    <source>
        <strain evidence="11 12">NRRL Y-17804</strain>
    </source>
</reference>
<dbReference type="Gene3D" id="1.20.5.110">
    <property type="match status" value="1"/>
</dbReference>
<gene>
    <name evidence="11" type="ORF">G7K_3187-t1</name>
</gene>
<dbReference type="GO" id="GO:0005794">
    <property type="term" value="C:Golgi apparatus"/>
    <property type="evidence" value="ECO:0007669"/>
    <property type="project" value="UniProtKB-SubCell"/>
</dbReference>
<dbReference type="Gene3D" id="1.20.58.90">
    <property type="match status" value="1"/>
</dbReference>
<evidence type="ECO:0000256" key="6">
    <source>
        <dbReference type="ARBA" id="ARBA00023034"/>
    </source>
</evidence>
<dbReference type="OMA" id="EHDPYRF"/>
<comment type="subcellular location">
    <subcellularLocation>
        <location evidence="8">Golgi apparatus</location>
        <location evidence="8">trans-Golgi network membrane</location>
        <topology evidence="8">Single-pass type IV membrane protein</topology>
    </subcellularLocation>
</comment>
<dbReference type="AlphaFoldDB" id="A0A0E9NH77"/>
<keyword evidence="5" id="KW-1133">Transmembrane helix</keyword>
<evidence type="ECO:0000256" key="3">
    <source>
        <dbReference type="ARBA" id="ARBA00022692"/>
    </source>
</evidence>
<evidence type="ECO:0000259" key="10">
    <source>
        <dbReference type="PROSITE" id="PS50192"/>
    </source>
</evidence>
<evidence type="ECO:0000256" key="7">
    <source>
        <dbReference type="ARBA" id="ARBA00023136"/>
    </source>
</evidence>
<protein>
    <recommendedName>
        <fullName evidence="10">t-SNARE coiled-coil homology domain-containing protein</fullName>
    </recommendedName>
</protein>
<dbReference type="InterPro" id="IPR010989">
    <property type="entry name" value="SNARE"/>
</dbReference>
<evidence type="ECO:0000256" key="2">
    <source>
        <dbReference type="ARBA" id="ARBA00022448"/>
    </source>
</evidence>
<keyword evidence="4" id="KW-0653">Protein transport</keyword>
<keyword evidence="6" id="KW-0333">Golgi apparatus</keyword>
<comment type="caution">
    <text evidence="11">The sequence shown here is derived from an EMBL/GenBank/DDBJ whole genome shotgun (WGS) entry which is preliminary data.</text>
</comment>
<dbReference type="STRING" id="698492.A0A0E9NH77"/>
<sequence length="297" mass="33664">MRVKNSAHSSNPAVRTTVGQGHNPPSPPRRHPSKKPNNINSTAMAEDPFLEVKADTLNQLNQARTLFSSYLRIRATAPASEELVTGKDELDAVLREIENEYLEDLGESVRVVEVDPSRYGLDTAEVTKRKRFVSEVKGELDDMREEMRKPLPSRTSYSSRRSPPENPDLERGDAVGDFEQQHQQILIADQDQNLTSLHRSLHTLNSQAHTMSNELADQSSLLREVEDLADKTQDKLKMGMKRVGEVLRRNEDWLGGWDGRQEFRKQREPGQKNVFRLSYSTSWGKLTTTAQRAPSCS</sequence>
<dbReference type="InterPro" id="IPR048036">
    <property type="entry name" value="Tlg1p-like_N"/>
</dbReference>
<keyword evidence="12" id="KW-1185">Reference proteome</keyword>
<dbReference type="SMART" id="SM00397">
    <property type="entry name" value="t_SNARE"/>
    <property type="match status" value="1"/>
</dbReference>
<feature type="region of interest" description="Disordered" evidence="9">
    <location>
        <begin position="143"/>
        <end position="173"/>
    </location>
</feature>
<dbReference type="InterPro" id="IPR000727">
    <property type="entry name" value="T_SNARE_dom"/>
</dbReference>
<dbReference type="SUPFAM" id="SSF47661">
    <property type="entry name" value="t-snare proteins"/>
    <property type="match status" value="1"/>
</dbReference>
<feature type="compositionally biased region" description="Low complexity" evidence="9">
    <location>
        <begin position="152"/>
        <end position="161"/>
    </location>
</feature>